<feature type="transmembrane region" description="Helical" evidence="2">
    <location>
        <begin position="122"/>
        <end position="155"/>
    </location>
</feature>
<evidence type="ECO:0008006" key="5">
    <source>
        <dbReference type="Google" id="ProtNLM"/>
    </source>
</evidence>
<organism evidence="3 4">
    <name type="scientific">Actinomarinicola tropica</name>
    <dbReference type="NCBI Taxonomy" id="2789776"/>
    <lineage>
        <taxon>Bacteria</taxon>
        <taxon>Bacillati</taxon>
        <taxon>Actinomycetota</taxon>
        <taxon>Acidimicrobiia</taxon>
        <taxon>Acidimicrobiales</taxon>
        <taxon>Iamiaceae</taxon>
        <taxon>Actinomarinicola</taxon>
    </lineage>
</organism>
<name>A0A5Q2RAD7_9ACTN</name>
<dbReference type="RefSeq" id="WP_153757884.1">
    <property type="nucleotide sequence ID" value="NZ_CP045851.1"/>
</dbReference>
<feature type="compositionally biased region" description="Low complexity" evidence="1">
    <location>
        <begin position="10"/>
        <end position="29"/>
    </location>
</feature>
<gene>
    <name evidence="3" type="ORF">GH723_00875</name>
</gene>
<keyword evidence="4" id="KW-1185">Reference proteome</keyword>
<reference evidence="3 4" key="1">
    <citation type="submission" date="2019-11" db="EMBL/GenBank/DDBJ databases">
        <authorList>
            <person name="He Y."/>
        </authorList>
    </citation>
    <scope>NUCLEOTIDE SEQUENCE [LARGE SCALE GENOMIC DNA]</scope>
    <source>
        <strain evidence="3 4">SCSIO 58843</strain>
    </source>
</reference>
<dbReference type="AlphaFoldDB" id="A0A5Q2RAD7"/>
<accession>A0A5Q2RAD7</accession>
<keyword evidence="2" id="KW-0472">Membrane</keyword>
<sequence>MSAKSSKAPSKGTAPSKATAASKSPAKRQAAGRRRARETATDAIGSYRLRQLETSRFGIVYDIDGPRVRLGVLWFFVALGCLYLGIAAVAVLFAAVAALAAAQTATVLRTKWRRPDRAVAAGVAGVVPLAAALGTGLAGAALVVATLVAVGLAVARPQKGSDPLVDAGAVVRASLAVGLAAASVVLLYRVDIGAAVTIVLLVSAYEVGDFLVGTGAANQVEGPVSGILLMAVLTAALSVLVPPPPFEGSAIWLFAAVVAVGAPLGQVLASAILPRAGAPARALRRLDSYLVAAPAWLVLMWGELHLG</sequence>
<proteinExistence type="predicted"/>
<evidence type="ECO:0000256" key="2">
    <source>
        <dbReference type="SAM" id="Phobius"/>
    </source>
</evidence>
<dbReference type="EMBL" id="CP045851">
    <property type="protein sequence ID" value="QGG93778.1"/>
    <property type="molecule type" value="Genomic_DNA"/>
</dbReference>
<dbReference type="KEGG" id="atq:GH723_00875"/>
<dbReference type="Proteomes" id="UP000334019">
    <property type="component" value="Chromosome"/>
</dbReference>
<feature type="transmembrane region" description="Helical" evidence="2">
    <location>
        <begin position="167"/>
        <end position="188"/>
    </location>
</feature>
<keyword evidence="2" id="KW-0812">Transmembrane</keyword>
<feature type="transmembrane region" description="Helical" evidence="2">
    <location>
        <begin position="224"/>
        <end position="244"/>
    </location>
</feature>
<protein>
    <recommendedName>
        <fullName evidence="5">Phosphatidate cytidylyltransferase</fullName>
    </recommendedName>
</protein>
<feature type="transmembrane region" description="Helical" evidence="2">
    <location>
        <begin position="250"/>
        <end position="274"/>
    </location>
</feature>
<feature type="region of interest" description="Disordered" evidence="1">
    <location>
        <begin position="1"/>
        <end position="39"/>
    </location>
</feature>
<keyword evidence="2" id="KW-1133">Transmembrane helix</keyword>
<evidence type="ECO:0000256" key="1">
    <source>
        <dbReference type="SAM" id="MobiDB-lite"/>
    </source>
</evidence>
<evidence type="ECO:0000313" key="3">
    <source>
        <dbReference type="EMBL" id="QGG93778.1"/>
    </source>
</evidence>
<feature type="transmembrane region" description="Helical" evidence="2">
    <location>
        <begin position="194"/>
        <end position="212"/>
    </location>
</feature>
<feature type="transmembrane region" description="Helical" evidence="2">
    <location>
        <begin position="72"/>
        <end position="102"/>
    </location>
</feature>
<evidence type="ECO:0000313" key="4">
    <source>
        <dbReference type="Proteomes" id="UP000334019"/>
    </source>
</evidence>
<feature type="transmembrane region" description="Helical" evidence="2">
    <location>
        <begin position="286"/>
        <end position="304"/>
    </location>
</feature>